<gene>
    <name evidence="9" type="ORF">G3574_19410</name>
</gene>
<evidence type="ECO:0000256" key="5">
    <source>
        <dbReference type="ARBA" id="ARBA00038894"/>
    </source>
</evidence>
<comment type="catalytic activity">
    <reaction evidence="3">
        <text>a long-chain fatty acyl-CoA + H2O = a long-chain fatty acid + CoA + H(+)</text>
        <dbReference type="Rhea" id="RHEA:67680"/>
        <dbReference type="ChEBI" id="CHEBI:15377"/>
        <dbReference type="ChEBI" id="CHEBI:15378"/>
        <dbReference type="ChEBI" id="CHEBI:57287"/>
        <dbReference type="ChEBI" id="CHEBI:57560"/>
        <dbReference type="ChEBI" id="CHEBI:83139"/>
    </reaction>
</comment>
<dbReference type="AlphaFoldDB" id="A0A6B3SR61"/>
<feature type="domain" description="Thioesterase" evidence="8">
    <location>
        <begin position="52"/>
        <end position="126"/>
    </location>
</feature>
<evidence type="ECO:0000256" key="4">
    <source>
        <dbReference type="ARBA" id="ARBA00038381"/>
    </source>
</evidence>
<keyword evidence="10" id="KW-1185">Reference proteome</keyword>
<dbReference type="NCBIfam" id="TIGR00369">
    <property type="entry name" value="unchar_dom_1"/>
    <property type="match status" value="1"/>
</dbReference>
<sequence length="147" mass="16099">MTPPDPDYRQVVERSFQEAAFLSDLGIRLHDVGPGWCETVLPVARRHLQHTGIIHAGVQSTIADHTAGAAAMSLTPAHEYILTVEFKIHLLRPGKGESLFCRAEVLKPGRHFHVVESQVYALDDGKRTLVSKLVATMAVLARPSAEA</sequence>
<keyword evidence="1" id="KW-0378">Hydrolase</keyword>
<dbReference type="PANTHER" id="PTHR43240:SF20">
    <property type="entry name" value="MEDIUM_LONG-CHAIN ACYL-COA THIOESTERASE YIGI"/>
    <property type="match status" value="1"/>
</dbReference>
<comment type="catalytic activity">
    <reaction evidence="7">
        <text>a medium-chain fatty acyl-CoA + H2O = a medium-chain fatty acid + CoA + H(+)</text>
        <dbReference type="Rhea" id="RHEA:68184"/>
        <dbReference type="ChEBI" id="CHEBI:15377"/>
        <dbReference type="ChEBI" id="CHEBI:15378"/>
        <dbReference type="ChEBI" id="CHEBI:57287"/>
        <dbReference type="ChEBI" id="CHEBI:59558"/>
        <dbReference type="ChEBI" id="CHEBI:90546"/>
    </reaction>
</comment>
<dbReference type="InterPro" id="IPR003736">
    <property type="entry name" value="PAAI_dom"/>
</dbReference>
<dbReference type="InterPro" id="IPR006683">
    <property type="entry name" value="Thioestr_dom"/>
</dbReference>
<reference evidence="9 10" key="1">
    <citation type="submission" date="2020-02" db="EMBL/GenBank/DDBJ databases">
        <authorList>
            <person name="Kim M.K."/>
        </authorList>
    </citation>
    <scope>NUCLEOTIDE SEQUENCE [LARGE SCALE GENOMIC DNA]</scope>
    <source>
        <strain evidence="9 10">17J57-3</strain>
    </source>
</reference>
<comment type="catalytic activity">
    <reaction evidence="2">
        <text>a fatty acyl-CoA + H2O = a fatty acid + CoA + H(+)</text>
        <dbReference type="Rhea" id="RHEA:16781"/>
        <dbReference type="ChEBI" id="CHEBI:15377"/>
        <dbReference type="ChEBI" id="CHEBI:15378"/>
        <dbReference type="ChEBI" id="CHEBI:28868"/>
        <dbReference type="ChEBI" id="CHEBI:57287"/>
        <dbReference type="ChEBI" id="CHEBI:77636"/>
        <dbReference type="EC" id="3.1.2.20"/>
    </reaction>
</comment>
<accession>A0A6B3SR61</accession>
<evidence type="ECO:0000256" key="6">
    <source>
        <dbReference type="ARBA" id="ARBA00040062"/>
    </source>
</evidence>
<comment type="similarity">
    <text evidence="4">Belongs to the YigI thioesterase family.</text>
</comment>
<dbReference type="Gene3D" id="3.10.129.10">
    <property type="entry name" value="Hotdog Thioesterase"/>
    <property type="match status" value="1"/>
</dbReference>
<dbReference type="Proteomes" id="UP000482155">
    <property type="component" value="Unassembled WGS sequence"/>
</dbReference>
<evidence type="ECO:0000259" key="8">
    <source>
        <dbReference type="Pfam" id="PF03061"/>
    </source>
</evidence>
<dbReference type="Pfam" id="PF03061">
    <property type="entry name" value="4HBT"/>
    <property type="match status" value="1"/>
</dbReference>
<dbReference type="PANTHER" id="PTHR43240">
    <property type="entry name" value="1,4-DIHYDROXY-2-NAPHTHOYL-COA THIOESTERASE 1"/>
    <property type="match status" value="1"/>
</dbReference>
<organism evidence="9 10">
    <name type="scientific">Noviherbaspirillum galbum</name>
    <dbReference type="NCBI Taxonomy" id="2709383"/>
    <lineage>
        <taxon>Bacteria</taxon>
        <taxon>Pseudomonadati</taxon>
        <taxon>Pseudomonadota</taxon>
        <taxon>Betaproteobacteria</taxon>
        <taxon>Burkholderiales</taxon>
        <taxon>Oxalobacteraceae</taxon>
        <taxon>Noviherbaspirillum</taxon>
    </lineage>
</organism>
<evidence type="ECO:0000256" key="1">
    <source>
        <dbReference type="ARBA" id="ARBA00022801"/>
    </source>
</evidence>
<evidence type="ECO:0000256" key="3">
    <source>
        <dbReference type="ARBA" id="ARBA00036002"/>
    </source>
</evidence>
<evidence type="ECO:0000313" key="10">
    <source>
        <dbReference type="Proteomes" id="UP000482155"/>
    </source>
</evidence>
<dbReference type="EMBL" id="JAAIVB010000068">
    <property type="protein sequence ID" value="NEX63257.1"/>
    <property type="molecule type" value="Genomic_DNA"/>
</dbReference>
<evidence type="ECO:0000256" key="2">
    <source>
        <dbReference type="ARBA" id="ARBA00035880"/>
    </source>
</evidence>
<evidence type="ECO:0000256" key="7">
    <source>
        <dbReference type="ARBA" id="ARBA00048062"/>
    </source>
</evidence>
<dbReference type="RefSeq" id="WP_163966939.1">
    <property type="nucleotide sequence ID" value="NZ_JAAIVB010000068.1"/>
</dbReference>
<comment type="caution">
    <text evidence="9">The sequence shown here is derived from an EMBL/GenBank/DDBJ whole genome shotgun (WGS) entry which is preliminary data.</text>
</comment>
<protein>
    <recommendedName>
        <fullName evidence="6">Medium/long-chain acyl-CoA thioesterase YigI</fullName>
        <ecNumber evidence="5">3.1.2.20</ecNumber>
    </recommendedName>
</protein>
<name>A0A6B3SR61_9BURK</name>
<dbReference type="EC" id="3.1.2.20" evidence="5"/>
<dbReference type="InterPro" id="IPR029069">
    <property type="entry name" value="HotDog_dom_sf"/>
</dbReference>
<evidence type="ECO:0000313" key="9">
    <source>
        <dbReference type="EMBL" id="NEX63257.1"/>
    </source>
</evidence>
<dbReference type="GO" id="GO:0047617">
    <property type="term" value="F:fatty acyl-CoA hydrolase activity"/>
    <property type="evidence" value="ECO:0007669"/>
    <property type="project" value="UniProtKB-EC"/>
</dbReference>
<proteinExistence type="inferred from homology"/>
<dbReference type="SUPFAM" id="SSF54637">
    <property type="entry name" value="Thioesterase/thiol ester dehydrase-isomerase"/>
    <property type="match status" value="1"/>
</dbReference>
<dbReference type="CDD" id="cd03443">
    <property type="entry name" value="PaaI_thioesterase"/>
    <property type="match status" value="1"/>
</dbReference>